<organism evidence="1 2">
    <name type="scientific">Steinernema carpocapsae</name>
    <name type="common">Entomopathogenic nematode</name>
    <dbReference type="NCBI Taxonomy" id="34508"/>
    <lineage>
        <taxon>Eukaryota</taxon>
        <taxon>Metazoa</taxon>
        <taxon>Ecdysozoa</taxon>
        <taxon>Nematoda</taxon>
        <taxon>Chromadorea</taxon>
        <taxon>Rhabditida</taxon>
        <taxon>Tylenchina</taxon>
        <taxon>Panagrolaimomorpha</taxon>
        <taxon>Strongyloidoidea</taxon>
        <taxon>Steinernematidae</taxon>
        <taxon>Steinernema</taxon>
    </lineage>
</organism>
<gene>
    <name evidence="1" type="ORF">L596_028007</name>
</gene>
<keyword evidence="2" id="KW-1185">Reference proteome</keyword>
<accession>A0A4U5LX92</accession>
<proteinExistence type="predicted"/>
<dbReference type="EMBL" id="AZBU02000011">
    <property type="protein sequence ID" value="TKR60820.1"/>
    <property type="molecule type" value="Genomic_DNA"/>
</dbReference>
<dbReference type="AlphaFoldDB" id="A0A4U5LX92"/>
<reference evidence="1 2" key="1">
    <citation type="journal article" date="2015" name="Genome Biol.">
        <title>Comparative genomics of Steinernema reveals deeply conserved gene regulatory networks.</title>
        <authorList>
            <person name="Dillman A.R."/>
            <person name="Macchietto M."/>
            <person name="Porter C.F."/>
            <person name="Rogers A."/>
            <person name="Williams B."/>
            <person name="Antoshechkin I."/>
            <person name="Lee M.M."/>
            <person name="Goodwin Z."/>
            <person name="Lu X."/>
            <person name="Lewis E.E."/>
            <person name="Goodrich-Blair H."/>
            <person name="Stock S.P."/>
            <person name="Adams B.J."/>
            <person name="Sternberg P.W."/>
            <person name="Mortazavi A."/>
        </authorList>
    </citation>
    <scope>NUCLEOTIDE SEQUENCE [LARGE SCALE GENOMIC DNA]</scope>
    <source>
        <strain evidence="1 2">ALL</strain>
    </source>
</reference>
<name>A0A4U5LX92_STECR</name>
<dbReference type="Proteomes" id="UP000298663">
    <property type="component" value="Unassembled WGS sequence"/>
</dbReference>
<reference evidence="1 2" key="2">
    <citation type="journal article" date="2019" name="G3 (Bethesda)">
        <title>Hybrid Assembly of the Genome of the Entomopathogenic Nematode Steinernema carpocapsae Identifies the X-Chromosome.</title>
        <authorList>
            <person name="Serra L."/>
            <person name="Macchietto M."/>
            <person name="Macias-Munoz A."/>
            <person name="McGill C.J."/>
            <person name="Rodriguez I.M."/>
            <person name="Rodriguez B."/>
            <person name="Murad R."/>
            <person name="Mortazavi A."/>
        </authorList>
    </citation>
    <scope>NUCLEOTIDE SEQUENCE [LARGE SCALE GENOMIC DNA]</scope>
    <source>
        <strain evidence="1 2">ALL</strain>
    </source>
</reference>
<evidence type="ECO:0000313" key="1">
    <source>
        <dbReference type="EMBL" id="TKR60820.1"/>
    </source>
</evidence>
<protein>
    <submittedName>
        <fullName evidence="1">Uncharacterized protein</fullName>
    </submittedName>
</protein>
<sequence length="100" mass="11703">MHFLREMSRGYRQHNNELLISEEGFNDVELIGLEASRKFCVFKISNSVFVGFFRILQKAKEERLTKELVGLKNGFKPLTRSQTDLKSDFFRGEEFMASSF</sequence>
<evidence type="ECO:0000313" key="2">
    <source>
        <dbReference type="Proteomes" id="UP000298663"/>
    </source>
</evidence>
<comment type="caution">
    <text evidence="1">The sequence shown here is derived from an EMBL/GenBank/DDBJ whole genome shotgun (WGS) entry which is preliminary data.</text>
</comment>